<dbReference type="InterPro" id="IPR051283">
    <property type="entry name" value="Sec_Metabolite_Acyltrans"/>
</dbReference>
<dbReference type="Gene3D" id="3.30.559.10">
    <property type="entry name" value="Chloramphenicol acetyltransferase-like domain"/>
    <property type="match status" value="2"/>
</dbReference>
<proteinExistence type="predicted"/>
<evidence type="ECO:0000313" key="3">
    <source>
        <dbReference type="Proteomes" id="UP001056012"/>
    </source>
</evidence>
<dbReference type="EMBL" id="CP089275">
    <property type="protein sequence ID" value="USP74924.1"/>
    <property type="molecule type" value="Genomic_DNA"/>
</dbReference>
<dbReference type="GO" id="GO:0016740">
    <property type="term" value="F:transferase activity"/>
    <property type="evidence" value="ECO:0007669"/>
    <property type="project" value="UniProtKB-KW"/>
</dbReference>
<protein>
    <submittedName>
        <fullName evidence="2">Uncharacterized protein</fullName>
    </submittedName>
</protein>
<name>A0A9Q8Z2S6_CURCL</name>
<dbReference type="Pfam" id="PF19086">
    <property type="entry name" value="Terpene_syn_C_2"/>
    <property type="match status" value="1"/>
</dbReference>
<evidence type="ECO:0000256" key="1">
    <source>
        <dbReference type="ARBA" id="ARBA00022679"/>
    </source>
</evidence>
<dbReference type="SUPFAM" id="SSF48576">
    <property type="entry name" value="Terpenoid synthases"/>
    <property type="match status" value="1"/>
</dbReference>
<dbReference type="OrthoDB" id="3004402at2759"/>
<keyword evidence="3" id="KW-1185">Reference proteome</keyword>
<dbReference type="Gene3D" id="1.10.600.10">
    <property type="entry name" value="Farnesyl Diphosphate Synthase"/>
    <property type="match status" value="1"/>
</dbReference>
<dbReference type="AlphaFoldDB" id="A0A9Q8Z2S6"/>
<accession>A0A9Q8Z2S6</accession>
<dbReference type="Pfam" id="PF02458">
    <property type="entry name" value="Transferase"/>
    <property type="match status" value="1"/>
</dbReference>
<dbReference type="VEuPathDB" id="FungiDB:yc1106_02198"/>
<dbReference type="InterPro" id="IPR023213">
    <property type="entry name" value="CAT-like_dom_sf"/>
</dbReference>
<organism evidence="2 3">
    <name type="scientific">Curvularia clavata</name>
    <dbReference type="NCBI Taxonomy" id="95742"/>
    <lineage>
        <taxon>Eukaryota</taxon>
        <taxon>Fungi</taxon>
        <taxon>Dikarya</taxon>
        <taxon>Ascomycota</taxon>
        <taxon>Pezizomycotina</taxon>
        <taxon>Dothideomycetes</taxon>
        <taxon>Pleosporomycetidae</taxon>
        <taxon>Pleosporales</taxon>
        <taxon>Pleosporineae</taxon>
        <taxon>Pleosporaceae</taxon>
        <taxon>Curvularia</taxon>
    </lineage>
</organism>
<reference evidence="2" key="1">
    <citation type="submission" date="2021-12" db="EMBL/GenBank/DDBJ databases">
        <title>Curvularia clavata genome.</title>
        <authorList>
            <person name="Cao Y."/>
        </authorList>
    </citation>
    <scope>NUCLEOTIDE SEQUENCE</scope>
    <source>
        <strain evidence="2">Yc1106</strain>
    </source>
</reference>
<dbReference type="InterPro" id="IPR008949">
    <property type="entry name" value="Isoprenoid_synthase_dom_sf"/>
</dbReference>
<dbReference type="Proteomes" id="UP001056012">
    <property type="component" value="Chromosome 2"/>
</dbReference>
<gene>
    <name evidence="2" type="ORF">yc1106_02198</name>
</gene>
<dbReference type="PANTHER" id="PTHR31896:SF64">
    <property type="entry name" value="TRICHOTHECENE 3-O-ACETYLTRANSFERASE"/>
    <property type="match status" value="1"/>
</dbReference>
<keyword evidence="1" id="KW-0808">Transferase</keyword>
<evidence type="ECO:0000313" key="2">
    <source>
        <dbReference type="EMBL" id="USP74924.1"/>
    </source>
</evidence>
<dbReference type="PANTHER" id="PTHR31896">
    <property type="entry name" value="FAMILY REGULATORY PROTEIN, PUTATIVE (AFU_ORTHOLOGUE AFUA_3G14730)-RELATED"/>
    <property type="match status" value="1"/>
</dbReference>
<sequence length="811" mass="91786">MPALISDPALPSTWTSSIHPKVEETTAQVDGWFLQHWPFPNEKARKKFVAAGFSRVTCLYFPRAHDERIASACKLLTILFLIDDLLEEMSFDEGKAYNEHLMPIAEGKVAPDWSIPVEWMFHAIWDEMRKIDMELANSVLEPVFVFMRAQTDKSRVSIDQLGSYLVYRERDVGSALLSALMRFSMNLELDPKDLAAMRALEENHAKHIAIVNDIYSWEKELKQAEQCAQEGSALCSAVKVMADNTGLDIKSSKKVLWSLVREWEMKHEMLCTALYDSKDLLDPQVLYAEGLKYQMSGNETWSKTTPRKKKARKNMVNNINSYPLGALDDIMPDIDLPFVLTLPCRTHSETAEILSSSFRSLLSSNPWMRCTVNSNAVTSGHRLGTKFLSSPLDANGNGSSIHDPADLQLSIQDISQHPLYENKDYDTLVSEHMPSKYLSAKLLIPSRETSEEGMKFLLKAKVSFIKNGVFLCLCTSHAVMDASGLSQIAEAWALQARGETTANLHHWPISQKEIGLQGGINQDRKVYDQLKGRKELWHMLGLDYRPKEMTSAMLAKNIPQQETVTKIFGMSAEQQLFLKELCRRPAGKDVNPIDEKISQSNGNWISNNDATSALIWRCIVRARLRKAEDLTKTSTMMYAMNIRGLIPYVHSDSGAKKSKERIANVIVYSVNEVQARHLVTNQSMRDTANDIRAAVRSHREPAILWDVLRLAASIPDVSCLGLVYPTWLAEDVVISSLSGLRLYKTHWGSVFGEDRTVPDYVRFPEGIFEGITFVMPEKENGDVEVVVTMIKEDMEMLLQDTEWQEYMKLLC</sequence>